<proteinExistence type="predicted"/>
<dbReference type="SUPFAM" id="SSF51735">
    <property type="entry name" value="NAD(P)-binding Rossmann-fold domains"/>
    <property type="match status" value="1"/>
</dbReference>
<comment type="caution">
    <text evidence="2">The sequence shown here is derived from an EMBL/GenBank/DDBJ whole genome shotgun (WGS) entry which is preliminary data.</text>
</comment>
<feature type="domain" description="NAD(P)-binding" evidence="1">
    <location>
        <begin position="7"/>
        <end position="191"/>
    </location>
</feature>
<evidence type="ECO:0000259" key="1">
    <source>
        <dbReference type="Pfam" id="PF13460"/>
    </source>
</evidence>
<reference evidence="3" key="1">
    <citation type="journal article" date="2019" name="Int. J. Syst. Evol. Microbiol.">
        <title>The Global Catalogue of Microorganisms (GCM) 10K type strain sequencing project: providing services to taxonomists for standard genome sequencing and annotation.</title>
        <authorList>
            <consortium name="The Broad Institute Genomics Platform"/>
            <consortium name="The Broad Institute Genome Sequencing Center for Infectious Disease"/>
            <person name="Wu L."/>
            <person name="Ma J."/>
        </authorList>
    </citation>
    <scope>NUCLEOTIDE SEQUENCE [LARGE SCALE GENOMIC DNA]</scope>
    <source>
        <strain evidence="3">JCM 30234</strain>
    </source>
</reference>
<dbReference type="PANTHER" id="PTHR15020">
    <property type="entry name" value="FLAVIN REDUCTASE-RELATED"/>
    <property type="match status" value="1"/>
</dbReference>
<dbReference type="Proteomes" id="UP001596620">
    <property type="component" value="Unassembled WGS sequence"/>
</dbReference>
<dbReference type="CDD" id="cd05243">
    <property type="entry name" value="SDR_a5"/>
    <property type="match status" value="1"/>
</dbReference>
<accession>A0ABW2UTL8</accession>
<sequence length="215" mass="23294">MKVLVVGANGQIGRHIIKQLSHHNDHTVRAMVRKEEQAEELKKLGIDAVMANLEGPKRTLSKASKGCDAVVFAAGSGGGTGPDKTLLVDLDGAVKMIEAAEEAGANRFIMVSALYADNRDNWHENLRHYFAAKHYADRMLEASQLNYTIIRPGGLLNEEGTGRVNLAEHAANPGFIPREDVARTVVASLTEKDTNKRAFDLVSGDTPVAEALQNL</sequence>
<keyword evidence="3" id="KW-1185">Reference proteome</keyword>
<gene>
    <name evidence="2" type="ORF">ACFQU8_04270</name>
</gene>
<organism evidence="2 3">
    <name type="scientific">Lentibacillus kimchii</name>
    <dbReference type="NCBI Taxonomy" id="1542911"/>
    <lineage>
        <taxon>Bacteria</taxon>
        <taxon>Bacillati</taxon>
        <taxon>Bacillota</taxon>
        <taxon>Bacilli</taxon>
        <taxon>Bacillales</taxon>
        <taxon>Bacillaceae</taxon>
        <taxon>Lentibacillus</taxon>
    </lineage>
</organism>
<protein>
    <submittedName>
        <fullName evidence="2">SDR family oxidoreductase</fullName>
    </submittedName>
</protein>
<dbReference type="Pfam" id="PF13460">
    <property type="entry name" value="NAD_binding_10"/>
    <property type="match status" value="1"/>
</dbReference>
<dbReference type="PANTHER" id="PTHR15020:SF50">
    <property type="entry name" value="UPF0659 PROTEIN YMR090W"/>
    <property type="match status" value="1"/>
</dbReference>
<dbReference type="InterPro" id="IPR016040">
    <property type="entry name" value="NAD(P)-bd_dom"/>
</dbReference>
<dbReference type="Gene3D" id="3.40.50.720">
    <property type="entry name" value="NAD(P)-binding Rossmann-like Domain"/>
    <property type="match status" value="1"/>
</dbReference>
<dbReference type="RefSeq" id="WP_382357946.1">
    <property type="nucleotide sequence ID" value="NZ_JBHTGR010000006.1"/>
</dbReference>
<evidence type="ECO:0000313" key="3">
    <source>
        <dbReference type="Proteomes" id="UP001596620"/>
    </source>
</evidence>
<dbReference type="EMBL" id="JBHTGR010000006">
    <property type="protein sequence ID" value="MFC7746456.1"/>
    <property type="molecule type" value="Genomic_DNA"/>
</dbReference>
<name>A0ABW2UTL8_9BACI</name>
<dbReference type="InterPro" id="IPR036291">
    <property type="entry name" value="NAD(P)-bd_dom_sf"/>
</dbReference>
<evidence type="ECO:0000313" key="2">
    <source>
        <dbReference type="EMBL" id="MFC7746456.1"/>
    </source>
</evidence>